<organism evidence="2 3">
    <name type="scientific">Hymenobacter caeli</name>
    <dbReference type="NCBI Taxonomy" id="2735894"/>
    <lineage>
        <taxon>Bacteria</taxon>
        <taxon>Pseudomonadati</taxon>
        <taxon>Bacteroidota</taxon>
        <taxon>Cytophagia</taxon>
        <taxon>Cytophagales</taxon>
        <taxon>Hymenobacteraceae</taxon>
        <taxon>Hymenobacter</taxon>
    </lineage>
</organism>
<feature type="compositionally biased region" description="Low complexity" evidence="1">
    <location>
        <begin position="573"/>
        <end position="592"/>
    </location>
</feature>
<evidence type="ECO:0000256" key="1">
    <source>
        <dbReference type="SAM" id="MobiDB-lite"/>
    </source>
</evidence>
<sequence length="664" mass="71468">MFDRLQNIWIGAGSAQDVINNKLLREATMQMTIFHYNERANGYRQQWQGWQASTNSYPSLLRKVAVANGSGNAIPQAGMSPGMQLLHSDNGLFSGYFPRLVTGLNYAYALPGVSSRGHDNVIMRYRKPYSITNNWHYYYADPSWGYYDTAPGSSTRVAGDARDESDGALRADWDTNTFMATISALDIQDAGSINSPNLGYNVKQQIPVNDRPNRAKYAFDAYFAADNVNEPHVQITNAQGSTQGNNSYSTDNGSWIQNELRESAHHMPAVLANQRYNYGSPYRHLLPSVQVNSWGELDVNIWAFPVNGGTAATQGSPSQANFDVYTSNCATVVQVNDNGGMYLGDTSGHTASLDMSANSLLDIGAGGYVGINTGSVMRIKKGATLVVRDGAELYVGGQLIVEAGAYICAANQSGSGYGIVVGSNGTFTVDPSANYGTNPALNLTNTDCTVPAQDPLYVNITNLSYLNYCTSPSGQSNYAQWTAAATGSTGVYAYQWYFDASGTGNNYGGVVSNGTTFGTCLNGYSFYVRVKVVVTSGTQTASAEYYAQPQTRTAMYPNPADTYVDVANEDPDASASKANASNQSQSFATSSAVEPTKSSASPPVTAAMPMQVTVYNGQAQMVFDAANVTAPSVHLNTQAWPEGLYQVVVRRGQTTTRRQLSIQH</sequence>
<accession>A0ABX2FWN5</accession>
<evidence type="ECO:0000313" key="2">
    <source>
        <dbReference type="EMBL" id="NRT20719.1"/>
    </source>
</evidence>
<dbReference type="Proteomes" id="UP000779507">
    <property type="component" value="Unassembled WGS sequence"/>
</dbReference>
<proteinExistence type="predicted"/>
<comment type="caution">
    <text evidence="2">The sequence shown here is derived from an EMBL/GenBank/DDBJ whole genome shotgun (WGS) entry which is preliminary data.</text>
</comment>
<name>A0ABX2FWN5_9BACT</name>
<dbReference type="RefSeq" id="WP_173811482.1">
    <property type="nucleotide sequence ID" value="NZ_JABSNP010000019.1"/>
</dbReference>
<protein>
    <recommendedName>
        <fullName evidence="4">T9SS type A sorting domain-containing protein</fullName>
    </recommendedName>
</protein>
<feature type="region of interest" description="Disordered" evidence="1">
    <location>
        <begin position="572"/>
        <end position="604"/>
    </location>
</feature>
<evidence type="ECO:0008006" key="4">
    <source>
        <dbReference type="Google" id="ProtNLM"/>
    </source>
</evidence>
<evidence type="ECO:0000313" key="3">
    <source>
        <dbReference type="Proteomes" id="UP000779507"/>
    </source>
</evidence>
<gene>
    <name evidence="2" type="ORF">HNP98_003563</name>
</gene>
<dbReference type="EMBL" id="JABSNP010000019">
    <property type="protein sequence ID" value="NRT20719.1"/>
    <property type="molecule type" value="Genomic_DNA"/>
</dbReference>
<reference evidence="2 3" key="1">
    <citation type="submission" date="2020-05" db="EMBL/GenBank/DDBJ databases">
        <title>Genomic Encyclopedia of Type Strains, Phase IV (KMG-V): Genome sequencing to study the core and pangenomes of soil and plant-associated prokaryotes.</title>
        <authorList>
            <person name="Whitman W."/>
        </authorList>
    </citation>
    <scope>NUCLEOTIDE SEQUENCE [LARGE SCALE GENOMIC DNA]</scope>
    <source>
        <strain evidence="2 3">9A</strain>
    </source>
</reference>
<keyword evidence="3" id="KW-1185">Reference proteome</keyword>